<sequence length="377" mass="42651">MIKPYHGTSLVYENLVTEVLNEGMKMCEILQANVLLEKFPPLWNDYRNQLKHKKRDLSLQELISHMRTEEANRLKDKQISNSSSSVKANLVESAGTSKNRNKGKDKHVKDHQRKNFTPRQNDHKIQKPKGSCYVCGKPGHKAYQCKDRKDQQIPNQRLVAPQANLVEDEIIAAVVVETNLVEDKSAWIMDSGASRHFCNNKRLFHQFEEVADGEQVYMGNDGTARVIGKGKVFLKFTSGKTLALNNVLYVPSLRRNMVSRSLLIRAGLKVTLEGDKVIITRNNDFVGKGYVTDGLFVLNTESTTNEIFASAYIVESANMWHGRLGHLNIASIKKLKTLNLINVVDAKEFSKCPICVEAKHAKNPLKMLHIKVLNFLN</sequence>
<keyword evidence="1" id="KW-0863">Zinc-finger</keyword>
<dbReference type="InterPro" id="IPR001878">
    <property type="entry name" value="Znf_CCHC"/>
</dbReference>
<dbReference type="PANTHER" id="PTHR47592:SF30">
    <property type="entry name" value="CCHC-TYPE DOMAIN-CONTAINING PROTEIN"/>
    <property type="match status" value="1"/>
</dbReference>
<evidence type="ECO:0000256" key="2">
    <source>
        <dbReference type="SAM" id="MobiDB-lite"/>
    </source>
</evidence>
<dbReference type="PROSITE" id="PS50158">
    <property type="entry name" value="ZF_CCHC"/>
    <property type="match status" value="1"/>
</dbReference>
<dbReference type="InterPro" id="IPR036875">
    <property type="entry name" value="Znf_CCHC_sf"/>
</dbReference>
<evidence type="ECO:0000259" key="3">
    <source>
        <dbReference type="PROSITE" id="PS50158"/>
    </source>
</evidence>
<protein>
    <submittedName>
        <fullName evidence="4">Ty1-copia retrotransposon protein</fullName>
    </submittedName>
</protein>
<organism evidence="4 5">
    <name type="scientific">Tanacetum coccineum</name>
    <dbReference type="NCBI Taxonomy" id="301880"/>
    <lineage>
        <taxon>Eukaryota</taxon>
        <taxon>Viridiplantae</taxon>
        <taxon>Streptophyta</taxon>
        <taxon>Embryophyta</taxon>
        <taxon>Tracheophyta</taxon>
        <taxon>Spermatophyta</taxon>
        <taxon>Magnoliopsida</taxon>
        <taxon>eudicotyledons</taxon>
        <taxon>Gunneridae</taxon>
        <taxon>Pentapetalae</taxon>
        <taxon>asterids</taxon>
        <taxon>campanulids</taxon>
        <taxon>Asterales</taxon>
        <taxon>Asteraceae</taxon>
        <taxon>Asteroideae</taxon>
        <taxon>Anthemideae</taxon>
        <taxon>Anthemidinae</taxon>
        <taxon>Tanacetum</taxon>
    </lineage>
</organism>
<accession>A0ABQ5CK58</accession>
<dbReference type="SMART" id="SM00343">
    <property type="entry name" value="ZnF_C2HC"/>
    <property type="match status" value="1"/>
</dbReference>
<dbReference type="Gene3D" id="4.10.60.10">
    <property type="entry name" value="Zinc finger, CCHC-type"/>
    <property type="match status" value="1"/>
</dbReference>
<dbReference type="InterPro" id="IPR054722">
    <property type="entry name" value="PolX-like_BBD"/>
</dbReference>
<dbReference type="Pfam" id="PF22936">
    <property type="entry name" value="Pol_BBD"/>
    <property type="match status" value="1"/>
</dbReference>
<feature type="domain" description="CCHC-type" evidence="3">
    <location>
        <begin position="132"/>
        <end position="147"/>
    </location>
</feature>
<feature type="compositionally biased region" description="Basic residues" evidence="2">
    <location>
        <begin position="99"/>
        <end position="116"/>
    </location>
</feature>
<feature type="region of interest" description="Disordered" evidence="2">
    <location>
        <begin position="73"/>
        <end position="129"/>
    </location>
</feature>
<dbReference type="Pfam" id="PF13976">
    <property type="entry name" value="gag_pre-integrs"/>
    <property type="match status" value="1"/>
</dbReference>
<keyword evidence="1" id="KW-0479">Metal-binding</keyword>
<gene>
    <name evidence="4" type="ORF">Tco_0907448</name>
</gene>
<comment type="caution">
    <text evidence="4">The sequence shown here is derived from an EMBL/GenBank/DDBJ whole genome shotgun (WGS) entry which is preliminary data.</text>
</comment>
<keyword evidence="5" id="KW-1185">Reference proteome</keyword>
<reference evidence="4" key="2">
    <citation type="submission" date="2022-01" db="EMBL/GenBank/DDBJ databases">
        <authorList>
            <person name="Yamashiro T."/>
            <person name="Shiraishi A."/>
            <person name="Satake H."/>
            <person name="Nakayama K."/>
        </authorList>
    </citation>
    <scope>NUCLEOTIDE SEQUENCE</scope>
</reference>
<dbReference type="Proteomes" id="UP001151760">
    <property type="component" value="Unassembled WGS sequence"/>
</dbReference>
<evidence type="ECO:0000256" key="1">
    <source>
        <dbReference type="PROSITE-ProRule" id="PRU00047"/>
    </source>
</evidence>
<dbReference type="InterPro" id="IPR025724">
    <property type="entry name" value="GAG-pre-integrase_dom"/>
</dbReference>
<proteinExistence type="predicted"/>
<evidence type="ECO:0000313" key="4">
    <source>
        <dbReference type="EMBL" id="GJT27173.1"/>
    </source>
</evidence>
<dbReference type="EMBL" id="BQNB010014355">
    <property type="protein sequence ID" value="GJT27173.1"/>
    <property type="molecule type" value="Genomic_DNA"/>
</dbReference>
<dbReference type="PANTHER" id="PTHR47592">
    <property type="entry name" value="PBF68 PROTEIN"/>
    <property type="match status" value="1"/>
</dbReference>
<evidence type="ECO:0000313" key="5">
    <source>
        <dbReference type="Proteomes" id="UP001151760"/>
    </source>
</evidence>
<dbReference type="SUPFAM" id="SSF57756">
    <property type="entry name" value="Retrovirus zinc finger-like domains"/>
    <property type="match status" value="1"/>
</dbReference>
<reference evidence="4" key="1">
    <citation type="journal article" date="2022" name="Int. J. Mol. Sci.">
        <title>Draft Genome of Tanacetum Coccineum: Genomic Comparison of Closely Related Tanacetum-Family Plants.</title>
        <authorList>
            <person name="Yamashiro T."/>
            <person name="Shiraishi A."/>
            <person name="Nakayama K."/>
            <person name="Satake H."/>
        </authorList>
    </citation>
    <scope>NUCLEOTIDE SEQUENCE</scope>
</reference>
<name>A0ABQ5CK58_9ASTR</name>
<keyword evidence="1" id="KW-0862">Zinc</keyword>